<dbReference type="Pfam" id="PF25019">
    <property type="entry name" value="LRR_R13L1-DRL21"/>
    <property type="match status" value="1"/>
</dbReference>
<dbReference type="InterPro" id="IPR042197">
    <property type="entry name" value="Apaf_helical"/>
</dbReference>
<feature type="compositionally biased region" description="Basic residues" evidence="3">
    <location>
        <begin position="1"/>
        <end position="11"/>
    </location>
</feature>
<evidence type="ECO:0000313" key="9">
    <source>
        <dbReference type="Proteomes" id="UP000008021"/>
    </source>
</evidence>
<feature type="domain" description="DUF7903" evidence="7">
    <location>
        <begin position="55"/>
        <end position="408"/>
    </location>
</feature>
<dbReference type="Pfam" id="PF00931">
    <property type="entry name" value="NB-ARC"/>
    <property type="match status" value="1"/>
</dbReference>
<keyword evidence="1" id="KW-0677">Repeat</keyword>
<feature type="domain" description="R13L1/DRL21-like LRR repeat region" evidence="6">
    <location>
        <begin position="1060"/>
        <end position="1186"/>
    </location>
</feature>
<dbReference type="EnsemblPlants" id="OMERI02G17560.1">
    <property type="protein sequence ID" value="OMERI02G17560.1"/>
    <property type="gene ID" value="OMERI02G17560"/>
</dbReference>
<dbReference type="Gene3D" id="3.40.50.300">
    <property type="entry name" value="P-loop containing nucleotide triphosphate hydrolases"/>
    <property type="match status" value="1"/>
</dbReference>
<dbReference type="Proteomes" id="UP000008021">
    <property type="component" value="Chromosome 2"/>
</dbReference>
<evidence type="ECO:0000259" key="5">
    <source>
        <dbReference type="Pfam" id="PF23559"/>
    </source>
</evidence>
<dbReference type="Gene3D" id="3.80.10.10">
    <property type="entry name" value="Ribonuclease Inhibitor"/>
    <property type="match status" value="3"/>
</dbReference>
<accession>A0A0E0CKW6</accession>
<keyword evidence="9" id="KW-1185">Reference proteome</keyword>
<dbReference type="SUPFAM" id="SSF52058">
    <property type="entry name" value="L domain-like"/>
    <property type="match status" value="2"/>
</dbReference>
<dbReference type="InterPro" id="IPR036388">
    <property type="entry name" value="WH-like_DNA-bd_sf"/>
</dbReference>
<name>A0A0E0CKW6_9ORYZ</name>
<dbReference type="GO" id="GO:0006952">
    <property type="term" value="P:defense response"/>
    <property type="evidence" value="ECO:0007669"/>
    <property type="project" value="UniProtKB-KW"/>
</dbReference>
<dbReference type="HOGENOM" id="CLU_000837_8_8_1"/>
<feature type="region of interest" description="Disordered" evidence="3">
    <location>
        <begin position="1"/>
        <end position="56"/>
    </location>
</feature>
<evidence type="ECO:0000313" key="8">
    <source>
        <dbReference type="EnsemblPlants" id="OMERI02G17560.1"/>
    </source>
</evidence>
<feature type="compositionally biased region" description="Low complexity" evidence="3">
    <location>
        <begin position="27"/>
        <end position="41"/>
    </location>
</feature>
<dbReference type="InterPro" id="IPR002182">
    <property type="entry name" value="NB-ARC"/>
</dbReference>
<evidence type="ECO:0000259" key="6">
    <source>
        <dbReference type="Pfam" id="PF25019"/>
    </source>
</evidence>
<dbReference type="SUPFAM" id="SSF52540">
    <property type="entry name" value="P-loop containing nucleoside triphosphate hydrolases"/>
    <property type="match status" value="1"/>
</dbReference>
<dbReference type="Gene3D" id="1.10.8.430">
    <property type="entry name" value="Helical domain of apoptotic protease-activating factors"/>
    <property type="match status" value="1"/>
</dbReference>
<dbReference type="InterPro" id="IPR027417">
    <property type="entry name" value="P-loop_NTPase"/>
</dbReference>
<dbReference type="Pfam" id="PF23559">
    <property type="entry name" value="WHD_DRP"/>
    <property type="match status" value="1"/>
</dbReference>
<proteinExistence type="predicted"/>
<dbReference type="Pfam" id="PF25475">
    <property type="entry name" value="DUF7903"/>
    <property type="match status" value="1"/>
</dbReference>
<dbReference type="InterPro" id="IPR058922">
    <property type="entry name" value="WHD_DRP"/>
</dbReference>
<reference evidence="8" key="1">
    <citation type="submission" date="2015-04" db="UniProtKB">
        <authorList>
            <consortium name="EnsemblPlants"/>
        </authorList>
    </citation>
    <scope>IDENTIFICATION</scope>
</reference>
<evidence type="ECO:0000259" key="4">
    <source>
        <dbReference type="Pfam" id="PF00931"/>
    </source>
</evidence>
<dbReference type="PANTHER" id="PTHR35481:SF1">
    <property type="entry name" value="DNA-DIRECTED RNA POLYMERASE SUBUNIT ALPHA"/>
    <property type="match status" value="1"/>
</dbReference>
<dbReference type="PRINTS" id="PR00364">
    <property type="entry name" value="DISEASERSIST"/>
</dbReference>
<dbReference type="Gene3D" id="1.10.10.10">
    <property type="entry name" value="Winged helix-like DNA-binding domain superfamily/Winged helix DNA-binding domain"/>
    <property type="match status" value="1"/>
</dbReference>
<evidence type="ECO:0000259" key="7">
    <source>
        <dbReference type="Pfam" id="PF25475"/>
    </source>
</evidence>
<keyword evidence="2" id="KW-0611">Plant defense</keyword>
<dbReference type="eggNOG" id="KOG4658">
    <property type="taxonomic scope" value="Eukaryota"/>
</dbReference>
<sequence>MAYLPPHKRHFNASTPAPTPAPPPPSLSSSLRSLSLSSSPRGRGRHHRGATTRPSSKIVHAAGCVSRWSTLPPFPDDDGDDDGSLRLDPFPCDPIERRTGAKPLALVSSSAAEASSPCSAAAAASTVTERFLPDLLAAAGRAKAGDVPEEEEVKLSVVARVGKVLFQSSGGGSPVSMNSLREAVKAGEEGSRSNLHKSFYTNVPSEYLDDMERSAAEKMGLEFDSSKEHYHVKVFDKRQSDSTISCKCTVREDGKLAIHKVELNQVRHLVEDISCLFKDLDLRLMLSTKRILKNLDAEVENAINCLVSSAVIDPDVKGGLRWPLGKESIDERFSIVGVWHTNYKAFRNEKLRLKLRHADRFDHRSSTGEVSNEVTFKLIGISASLEAVDQEVNSLKEMLEPVVGMIWESGKAIATSVITYVINKAFDYLKDNKEAGGLKPTRERLEKLLPQIKLRDAVEEAEDVLDELEYYKLEKEVKKIQADSKVSSSLYQYKGKIVQRFNHAFNTGSLKRLKNAVKALADVASGVERFFQVLNQFGNKFDQKQEVEFKNLLEAGSLPHSLVVGREEERNIIVEWLTKCGNSASEQIVSNIPIFSIVGLGGIGKTTIAQVICNDSKVKDYFDLFIWVCVSHIFDVETLTRKVLQDVTVTEIRMIGLNALQKALQEKLSSSTFLLVLDDAWNDESLHGWGTFVSPLRYGKTGSKILLTTRMQSVADLAARAMQGDCKSLPLSGLKETDLLLLLERHAFFGVNPDDYKNLQHISKKRVYKLGGSPLAAKVLGGLLNNRRDSSTWNRILASGVHNIQQGKEGIMTVLRLSYQHLSTNLQSCFRYCSLFHKDYEFTKKELVYLWMGSGLIQQLEDGMTPEDVGMGYLDALTRKSFFEIKSRPRSSRDIKCSLFDEYYEERSLNQRNYARLSCIFKSKIRQNKNTLKKVLAVTKSLRVLSLTVNYPFKLPDAVGGLVHLRYLSLSLMWGEGNTTHSCWFPQVVYNLYHLQIVKFDNPRLMVPMEGEMDGLCKLVNLRHLHLTFVIMSMIPFIGKLTSLHELYSFSIQQKVGYTIGELKNLRDIRHLYVSGLDKVCNVTEAGEIMLDQKEHLSAVALMWSPGSSDSCDPSKAEAILDKLQPHPNTSKLQLEGYPGSRPPFWLQGLILINLTYIYLRDCQSMKYLPSLGHLPSLQYLYIVNMKLVECVDSSFYGNGEKPSGLQSLKVLEIEGMPVCTEWVGLEGQNLFPQLDTLIVRNCQELRRLPSLPITIQHIEIHRAGLQAMPTFFVSNDVSSSSMLNLTLSKLMISNCPYITTLWHGCSFYALEELSIQHCESLSGLPEDSFSSCASLKTLEIVKCPNLVARRIMLPHTMRTITLGLCANAELVLLNSLTGLKYLEQLFLDGCAVPELPSEVFASLTGLTYMILSDCSITHLPAVETFARLTNLKHISIWDCKELLSLNGIQGLTSLASLSIVGCDKLVEDSYLQSQEDLDSSFLSLDLSELDIDDPSILLREPLRSITTIKLFRSGGPKLTLLPEEYLLRNRHALEELVVTSAYHLQSLPRAITTLTSLRSMHIHNAVKIQTLPDMPTSLVSLHIYGCSSELKKRCQKDVGSDWVKIAHISDVDIH</sequence>
<dbReference type="InterPro" id="IPR032675">
    <property type="entry name" value="LRR_dom_sf"/>
</dbReference>
<dbReference type="Gramene" id="OMERI02G17560.1">
    <property type="protein sequence ID" value="OMERI02G17560.1"/>
    <property type="gene ID" value="OMERI02G17560"/>
</dbReference>
<feature type="domain" description="NB-ARC" evidence="4">
    <location>
        <begin position="591"/>
        <end position="747"/>
    </location>
</feature>
<protein>
    <submittedName>
        <fullName evidence="8">Uncharacterized protein</fullName>
    </submittedName>
</protein>
<dbReference type="STRING" id="40149.A0A0E0CKW6"/>
<dbReference type="GO" id="GO:0043531">
    <property type="term" value="F:ADP binding"/>
    <property type="evidence" value="ECO:0007669"/>
    <property type="project" value="InterPro"/>
</dbReference>
<reference evidence="8" key="2">
    <citation type="submission" date="2018-05" db="EMBL/GenBank/DDBJ databases">
        <title>OmerRS3 (Oryza meridionalis Reference Sequence Version 3).</title>
        <authorList>
            <person name="Zhang J."/>
            <person name="Kudrna D."/>
            <person name="Lee S."/>
            <person name="Talag J."/>
            <person name="Welchert J."/>
            <person name="Wing R.A."/>
        </authorList>
    </citation>
    <scope>NUCLEOTIDE SEQUENCE [LARGE SCALE GENOMIC DNA]</scope>
    <source>
        <strain evidence="8">cv. OR44</strain>
    </source>
</reference>
<evidence type="ECO:0000256" key="1">
    <source>
        <dbReference type="ARBA" id="ARBA00022737"/>
    </source>
</evidence>
<feature type="domain" description="Disease resistance protein winged helix" evidence="5">
    <location>
        <begin position="835"/>
        <end position="897"/>
    </location>
</feature>
<feature type="compositionally biased region" description="Pro residues" evidence="3">
    <location>
        <begin position="17"/>
        <end position="26"/>
    </location>
</feature>
<dbReference type="InterPro" id="IPR056789">
    <property type="entry name" value="LRR_R13L1-DRL21"/>
</dbReference>
<evidence type="ECO:0000256" key="2">
    <source>
        <dbReference type="ARBA" id="ARBA00022821"/>
    </source>
</evidence>
<dbReference type="PANTHER" id="PTHR35481">
    <property type="entry name" value="DNA-DIRECTED RNA POLYMERASE SUBUNIT ALPHA"/>
    <property type="match status" value="1"/>
</dbReference>
<dbReference type="InterPro" id="IPR057225">
    <property type="entry name" value="DUF7903"/>
</dbReference>
<evidence type="ECO:0000256" key="3">
    <source>
        <dbReference type="SAM" id="MobiDB-lite"/>
    </source>
</evidence>
<organism evidence="8">
    <name type="scientific">Oryza meridionalis</name>
    <dbReference type="NCBI Taxonomy" id="40149"/>
    <lineage>
        <taxon>Eukaryota</taxon>
        <taxon>Viridiplantae</taxon>
        <taxon>Streptophyta</taxon>
        <taxon>Embryophyta</taxon>
        <taxon>Tracheophyta</taxon>
        <taxon>Spermatophyta</taxon>
        <taxon>Magnoliopsida</taxon>
        <taxon>Liliopsida</taxon>
        <taxon>Poales</taxon>
        <taxon>Poaceae</taxon>
        <taxon>BOP clade</taxon>
        <taxon>Oryzoideae</taxon>
        <taxon>Oryzeae</taxon>
        <taxon>Oryzinae</taxon>
        <taxon>Oryza</taxon>
    </lineage>
</organism>